<accession>A0A1S4AEH7</accession>
<dbReference type="Gene3D" id="3.20.20.120">
    <property type="entry name" value="Enolase-like C-terminal domain"/>
    <property type="match status" value="1"/>
</dbReference>
<evidence type="ECO:0000256" key="2">
    <source>
        <dbReference type="ARBA" id="ARBA00009604"/>
    </source>
</evidence>
<protein>
    <recommendedName>
        <fullName evidence="3">phosphopyruvate hydratase</fullName>
        <ecNumber evidence="3">4.2.1.11</ecNumber>
    </recommendedName>
</protein>
<name>A0A1S4AEH7_TOBAC</name>
<dbReference type="GO" id="GO:0004634">
    <property type="term" value="F:phosphopyruvate hydratase activity"/>
    <property type="evidence" value="ECO:0007669"/>
    <property type="project" value="UniProtKB-EC"/>
</dbReference>
<dbReference type="InterPro" id="IPR036849">
    <property type="entry name" value="Enolase-like_C_sf"/>
</dbReference>
<sequence>MTHIPAPRPEVLSQNFSYAQGTDSYGHCNTAYWATNMGYQHHFNQTPPLYTSNFSPQHPWQVSSAQHVPCIYQPSDVAVAVPNFWTSGGVSEGAAAMGSVADTRMIGPNCRFEHPTPPVSFHWQQSPVSTSISHFSPKDLWIDEVNPTVIPSNTSFNEERPSRTYVVHHPHLTNNSPICEFGADTISSQEVCVPRTSILDVIVANNKDSSSMNLDLEVDLEEHGANKEENKFVCPSPLDVTAHKMFDEMSVNEIGEPFD</sequence>
<comment type="pathway">
    <text evidence="1">Carbohydrate degradation; glycolysis; pyruvate from D-glyceraldehyde 3-phosphate: step 4/5.</text>
</comment>
<evidence type="ECO:0000256" key="3">
    <source>
        <dbReference type="ARBA" id="ARBA00012058"/>
    </source>
</evidence>
<dbReference type="SMR" id="A0A1S4AEH7"/>
<dbReference type="KEGG" id="nta:107796735"/>
<dbReference type="Pfam" id="PF00113">
    <property type="entry name" value="Enolase_C"/>
    <property type="match status" value="1"/>
</dbReference>
<dbReference type="RefSeq" id="XP_016475024.1">
    <property type="nucleotide sequence ID" value="XM_016619538.1"/>
</dbReference>
<reference evidence="7" key="2">
    <citation type="submission" date="2025-08" db="UniProtKB">
        <authorList>
            <consortium name="RefSeq"/>
        </authorList>
    </citation>
    <scope>IDENTIFICATION</scope>
    <source>
        <tissue evidence="7">Leaf</tissue>
    </source>
</reference>
<dbReference type="Gene3D" id="3.40.50.970">
    <property type="match status" value="1"/>
</dbReference>
<proteinExistence type="inferred from homology"/>
<dbReference type="Proteomes" id="UP000790787">
    <property type="component" value="Chromosome 1"/>
</dbReference>
<keyword evidence="4" id="KW-0324">Glycolysis</keyword>
<keyword evidence="5" id="KW-0456">Lyase</keyword>
<dbReference type="PaxDb" id="4097-A0A1S4AEH7"/>
<keyword evidence="6" id="KW-1185">Reference proteome</keyword>
<dbReference type="GO" id="GO:0006096">
    <property type="term" value="P:glycolytic process"/>
    <property type="evidence" value="ECO:0007669"/>
    <property type="project" value="UniProtKB-UniPathway"/>
</dbReference>
<dbReference type="STRING" id="4097.A0A1S4AEH7"/>
<gene>
    <name evidence="7" type="primary">LOC107796735</name>
</gene>
<dbReference type="RefSeq" id="XP_016475024.2">
    <property type="nucleotide sequence ID" value="XM_016619538.2"/>
</dbReference>
<evidence type="ECO:0000256" key="5">
    <source>
        <dbReference type="ARBA" id="ARBA00023239"/>
    </source>
</evidence>
<evidence type="ECO:0000256" key="1">
    <source>
        <dbReference type="ARBA" id="ARBA00005031"/>
    </source>
</evidence>
<evidence type="ECO:0000313" key="7">
    <source>
        <dbReference type="RefSeq" id="XP_016475024.2"/>
    </source>
</evidence>
<dbReference type="UniPathway" id="UPA00109">
    <property type="reaction ID" value="UER00187"/>
</dbReference>
<dbReference type="EC" id="4.2.1.11" evidence="3"/>
<dbReference type="AlphaFoldDB" id="A0A1S4AEH7"/>
<organism evidence="6 7">
    <name type="scientific">Nicotiana tabacum</name>
    <name type="common">Common tobacco</name>
    <dbReference type="NCBI Taxonomy" id="4097"/>
    <lineage>
        <taxon>Eukaryota</taxon>
        <taxon>Viridiplantae</taxon>
        <taxon>Streptophyta</taxon>
        <taxon>Embryophyta</taxon>
        <taxon>Tracheophyta</taxon>
        <taxon>Spermatophyta</taxon>
        <taxon>Magnoliopsida</taxon>
        <taxon>eudicotyledons</taxon>
        <taxon>Gunneridae</taxon>
        <taxon>Pentapetalae</taxon>
        <taxon>asterids</taxon>
        <taxon>lamiids</taxon>
        <taxon>Solanales</taxon>
        <taxon>Solanaceae</taxon>
        <taxon>Nicotianoideae</taxon>
        <taxon>Nicotianeae</taxon>
        <taxon>Nicotiana</taxon>
    </lineage>
</organism>
<dbReference type="InterPro" id="IPR020810">
    <property type="entry name" value="Enolase_C"/>
</dbReference>
<reference evidence="6" key="1">
    <citation type="journal article" date="2014" name="Nat. Commun.">
        <title>The tobacco genome sequence and its comparison with those of tomato and potato.</title>
        <authorList>
            <person name="Sierro N."/>
            <person name="Battey J.N."/>
            <person name="Ouadi S."/>
            <person name="Bakaher N."/>
            <person name="Bovet L."/>
            <person name="Willig A."/>
            <person name="Goepfert S."/>
            <person name="Peitsch M.C."/>
            <person name="Ivanov N.V."/>
        </authorList>
    </citation>
    <scope>NUCLEOTIDE SEQUENCE [LARGE SCALE GENOMIC DNA]</scope>
</reference>
<dbReference type="GO" id="GO:0006086">
    <property type="term" value="P:pyruvate decarboxylation to acetyl-CoA"/>
    <property type="evidence" value="ECO:0000318"/>
    <property type="project" value="GO_Central"/>
</dbReference>
<evidence type="ECO:0000313" key="6">
    <source>
        <dbReference type="Proteomes" id="UP000790787"/>
    </source>
</evidence>
<comment type="similarity">
    <text evidence="2">Belongs to the enolase family.</text>
</comment>
<dbReference type="OrthoDB" id="1328860at2759"/>
<evidence type="ECO:0000256" key="4">
    <source>
        <dbReference type="ARBA" id="ARBA00023152"/>
    </source>
</evidence>
<dbReference type="GeneID" id="107796735"/>